<organism evidence="2 3">
    <name type="scientific">Leptospira wolffii</name>
    <dbReference type="NCBI Taxonomy" id="409998"/>
    <lineage>
        <taxon>Bacteria</taxon>
        <taxon>Pseudomonadati</taxon>
        <taxon>Spirochaetota</taxon>
        <taxon>Spirochaetia</taxon>
        <taxon>Leptospirales</taxon>
        <taxon>Leptospiraceae</taxon>
        <taxon>Leptospira</taxon>
    </lineage>
</organism>
<dbReference type="Proteomes" id="UP001580391">
    <property type="component" value="Unassembled WGS sequence"/>
</dbReference>
<comment type="caution">
    <text evidence="2">The sequence shown here is derived from an EMBL/GenBank/DDBJ whole genome shotgun (WGS) entry which is preliminary data.</text>
</comment>
<keyword evidence="3" id="KW-1185">Reference proteome</keyword>
<gene>
    <name evidence="2" type="ORF">ACE5IX_03320</name>
</gene>
<dbReference type="RefSeq" id="WP_375516578.1">
    <property type="nucleotide sequence ID" value="NZ_JBHILI010000001.1"/>
</dbReference>
<feature type="chain" id="PRO_5045690377" description="Lipoprotein" evidence="1">
    <location>
        <begin position="20"/>
        <end position="93"/>
    </location>
</feature>
<evidence type="ECO:0008006" key="4">
    <source>
        <dbReference type="Google" id="ProtNLM"/>
    </source>
</evidence>
<accession>A0ABV5BN05</accession>
<dbReference type="EMBL" id="JBHILJ010000001">
    <property type="protein sequence ID" value="MFB5735521.1"/>
    <property type="molecule type" value="Genomic_DNA"/>
</dbReference>
<evidence type="ECO:0000313" key="2">
    <source>
        <dbReference type="EMBL" id="MFB5735521.1"/>
    </source>
</evidence>
<evidence type="ECO:0000256" key="1">
    <source>
        <dbReference type="SAM" id="SignalP"/>
    </source>
</evidence>
<feature type="signal peptide" evidence="1">
    <location>
        <begin position="1"/>
        <end position="19"/>
    </location>
</feature>
<reference evidence="2 3" key="1">
    <citation type="submission" date="2024-09" db="EMBL/GenBank/DDBJ databases">
        <title>Taxonomic and Genotyping Characterization of Leptospira Strains isolated from Multiple Sources in Colombia highlights the importance of intermediate species.</title>
        <authorList>
            <person name="Torres Higuera L."/>
            <person name="Rojas Tapias D."/>
            <person name="Jimenez Velasquez S."/>
            <person name="Renjifo Ibanez C."/>
        </authorList>
    </citation>
    <scope>NUCLEOTIDE SEQUENCE [LARGE SCALE GENOMIC DNA]</scope>
    <source>
        <strain evidence="2 3">Lep080</strain>
    </source>
</reference>
<keyword evidence="1" id="KW-0732">Signal</keyword>
<protein>
    <recommendedName>
        <fullName evidence="4">Lipoprotein</fullName>
    </recommendedName>
</protein>
<sequence length="93" mass="10105">MKSLKVSLFTLIIAATANCASLFVSVIEQTSTTAIIQGIGVSPEDAKAKAEGKAREIFPKFSYSKDGLCTQEFTASQNRASTYWACTIYIKKD</sequence>
<evidence type="ECO:0000313" key="3">
    <source>
        <dbReference type="Proteomes" id="UP001580391"/>
    </source>
</evidence>
<name>A0ABV5BN05_9LEPT</name>
<proteinExistence type="predicted"/>